<dbReference type="AlphaFoldDB" id="A0A1N7QDL2"/>
<accession>A0A1N7QDL2</accession>
<keyword evidence="1" id="KW-1133">Transmembrane helix</keyword>
<gene>
    <name evidence="2" type="ORF">SAMN05421786_10913</name>
</gene>
<name>A0A1N7QDL2_9FLAO</name>
<dbReference type="RefSeq" id="WP_139329321.1">
    <property type="nucleotide sequence ID" value="NZ_FTOL01000009.1"/>
</dbReference>
<keyword evidence="1" id="KW-0812">Transmembrane</keyword>
<evidence type="ECO:0000313" key="3">
    <source>
        <dbReference type="Proteomes" id="UP000186744"/>
    </source>
</evidence>
<sequence length="200" mass="23723">MEKLTYRLVSFFSILWFLYLLYTITISFSDLGKMKQINWVEAKNISSIYKGYKATIITRAYQKDNIIIKREYGFFGQGLNIYLSGIDKNKKIADINFFVKEKDYNTSDKNGSKPVSIPYFTLRKIDSPANHFFLWIDIWKFNYSKIIAFSVLFCPLLFVFLYLKLTGNKEFKLEDFDTKSKMVNYIYIMFVLCLLINFIV</sequence>
<feature type="transmembrane region" description="Helical" evidence="1">
    <location>
        <begin position="183"/>
        <end position="199"/>
    </location>
</feature>
<dbReference type="STRING" id="373668.SAMN05421786_10913"/>
<evidence type="ECO:0000256" key="1">
    <source>
        <dbReference type="SAM" id="Phobius"/>
    </source>
</evidence>
<dbReference type="EMBL" id="FTOL01000009">
    <property type="protein sequence ID" value="SIT20849.1"/>
    <property type="molecule type" value="Genomic_DNA"/>
</dbReference>
<organism evidence="2 3">
    <name type="scientific">Chryseobacterium ureilyticum</name>
    <dbReference type="NCBI Taxonomy" id="373668"/>
    <lineage>
        <taxon>Bacteria</taxon>
        <taxon>Pseudomonadati</taxon>
        <taxon>Bacteroidota</taxon>
        <taxon>Flavobacteriia</taxon>
        <taxon>Flavobacteriales</taxon>
        <taxon>Weeksellaceae</taxon>
        <taxon>Chryseobacterium group</taxon>
        <taxon>Chryseobacterium</taxon>
    </lineage>
</organism>
<evidence type="ECO:0000313" key="2">
    <source>
        <dbReference type="EMBL" id="SIT20849.1"/>
    </source>
</evidence>
<dbReference type="OrthoDB" id="1270230at2"/>
<feature type="transmembrane region" description="Helical" evidence="1">
    <location>
        <begin position="146"/>
        <end position="163"/>
    </location>
</feature>
<proteinExistence type="predicted"/>
<reference evidence="3" key="1">
    <citation type="submission" date="2017-01" db="EMBL/GenBank/DDBJ databases">
        <authorList>
            <person name="Varghese N."/>
            <person name="Submissions S."/>
        </authorList>
    </citation>
    <scope>NUCLEOTIDE SEQUENCE [LARGE SCALE GENOMIC DNA]</scope>
    <source>
        <strain evidence="3">DSM 18017</strain>
    </source>
</reference>
<dbReference type="Proteomes" id="UP000186744">
    <property type="component" value="Unassembled WGS sequence"/>
</dbReference>
<protein>
    <submittedName>
        <fullName evidence="2">Uncharacterized protein</fullName>
    </submittedName>
</protein>
<keyword evidence="1" id="KW-0472">Membrane</keyword>
<keyword evidence="3" id="KW-1185">Reference proteome</keyword>
<feature type="transmembrane region" description="Helical" evidence="1">
    <location>
        <begin position="6"/>
        <end position="28"/>
    </location>
</feature>